<dbReference type="EMBL" id="JAMFLZ010000001">
    <property type="protein sequence ID" value="MCL6293649.1"/>
    <property type="molecule type" value="Genomic_DNA"/>
</dbReference>
<keyword evidence="3" id="KW-1185">Reference proteome</keyword>
<feature type="transmembrane region" description="Helical" evidence="1">
    <location>
        <begin position="48"/>
        <end position="67"/>
    </location>
</feature>
<proteinExistence type="predicted"/>
<feature type="transmembrane region" description="Helical" evidence="1">
    <location>
        <begin position="21"/>
        <end position="42"/>
    </location>
</feature>
<name>A0ABT0Q9S1_9FLAO</name>
<dbReference type="Proteomes" id="UP001165381">
    <property type="component" value="Unassembled WGS sequence"/>
</dbReference>
<gene>
    <name evidence="2" type="ORF">M3P09_01510</name>
</gene>
<protein>
    <recommendedName>
        <fullName evidence="4">Gliding motility protein GldL</fullName>
    </recommendedName>
</protein>
<evidence type="ECO:0000256" key="1">
    <source>
        <dbReference type="SAM" id="Phobius"/>
    </source>
</evidence>
<evidence type="ECO:0000313" key="3">
    <source>
        <dbReference type="Proteomes" id="UP001165381"/>
    </source>
</evidence>
<comment type="caution">
    <text evidence="2">The sequence shown here is derived from an EMBL/GenBank/DDBJ whole genome shotgun (WGS) entry which is preliminary data.</text>
</comment>
<accession>A0ABT0Q9S1</accession>
<keyword evidence="1" id="KW-0812">Transmembrane</keyword>
<keyword evidence="1" id="KW-0472">Membrane</keyword>
<sequence length="73" mass="8306">MSLILILIAYYFDYKSEPDSFWSDIKGGLTVFGVLIASALILKYKFNVGHIYIIFAIGIEIILLFVLKGFLKK</sequence>
<dbReference type="RefSeq" id="WP_249971770.1">
    <property type="nucleotide sequence ID" value="NZ_JAMFLZ010000001.1"/>
</dbReference>
<reference evidence="2" key="1">
    <citation type="submission" date="2022-05" db="EMBL/GenBank/DDBJ databases">
        <authorList>
            <person name="Park J.-S."/>
        </authorList>
    </citation>
    <scope>NUCLEOTIDE SEQUENCE</scope>
    <source>
        <strain evidence="2">2012CJ34-3</strain>
    </source>
</reference>
<keyword evidence="1" id="KW-1133">Transmembrane helix</keyword>
<evidence type="ECO:0008006" key="4">
    <source>
        <dbReference type="Google" id="ProtNLM"/>
    </source>
</evidence>
<evidence type="ECO:0000313" key="2">
    <source>
        <dbReference type="EMBL" id="MCL6293649.1"/>
    </source>
</evidence>
<organism evidence="2 3">
    <name type="scientific">Jejuia spongiicola</name>
    <dbReference type="NCBI Taxonomy" id="2942207"/>
    <lineage>
        <taxon>Bacteria</taxon>
        <taxon>Pseudomonadati</taxon>
        <taxon>Bacteroidota</taxon>
        <taxon>Flavobacteriia</taxon>
        <taxon>Flavobacteriales</taxon>
        <taxon>Flavobacteriaceae</taxon>
        <taxon>Jejuia</taxon>
    </lineage>
</organism>